<evidence type="ECO:0000256" key="1">
    <source>
        <dbReference type="ARBA" id="ARBA00022692"/>
    </source>
</evidence>
<dbReference type="Gene3D" id="1.20.1250.20">
    <property type="entry name" value="MFS general substrate transporter like domains"/>
    <property type="match status" value="2"/>
</dbReference>
<feature type="transmembrane region" description="Helical" evidence="4">
    <location>
        <begin position="73"/>
        <end position="96"/>
    </location>
</feature>
<dbReference type="InterPro" id="IPR036259">
    <property type="entry name" value="MFS_trans_sf"/>
</dbReference>
<dbReference type="PROSITE" id="PS50850">
    <property type="entry name" value="MFS"/>
    <property type="match status" value="1"/>
</dbReference>
<dbReference type="EMBL" id="JAAWWK010000005">
    <property type="protein sequence ID" value="NKI18681.1"/>
    <property type="molecule type" value="Genomic_DNA"/>
</dbReference>
<feature type="transmembrane region" description="Helical" evidence="4">
    <location>
        <begin position="12"/>
        <end position="34"/>
    </location>
</feature>
<comment type="caution">
    <text evidence="6">The sequence shown here is derived from an EMBL/GenBank/DDBJ whole genome shotgun (WGS) entry which is preliminary data.</text>
</comment>
<evidence type="ECO:0000313" key="7">
    <source>
        <dbReference type="Proteomes" id="UP000765845"/>
    </source>
</evidence>
<dbReference type="Proteomes" id="UP000765845">
    <property type="component" value="Unassembled WGS sequence"/>
</dbReference>
<gene>
    <name evidence="6" type="ORF">HCU74_14810</name>
</gene>
<evidence type="ECO:0000256" key="2">
    <source>
        <dbReference type="ARBA" id="ARBA00022989"/>
    </source>
</evidence>
<keyword evidence="7" id="KW-1185">Reference proteome</keyword>
<feature type="transmembrane region" description="Helical" evidence="4">
    <location>
        <begin position="46"/>
        <end position="66"/>
    </location>
</feature>
<dbReference type="PANTHER" id="PTHR11360:SF290">
    <property type="entry name" value="MONOCARBOXYLATE MFS PERMEASE"/>
    <property type="match status" value="1"/>
</dbReference>
<organism evidence="6 7">
    <name type="scientific">Spongiibacter thalassae</name>
    <dbReference type="NCBI Taxonomy" id="2721624"/>
    <lineage>
        <taxon>Bacteria</taxon>
        <taxon>Pseudomonadati</taxon>
        <taxon>Pseudomonadota</taxon>
        <taxon>Gammaproteobacteria</taxon>
        <taxon>Cellvibrionales</taxon>
        <taxon>Spongiibacteraceae</taxon>
        <taxon>Spongiibacter</taxon>
    </lineage>
</organism>
<feature type="transmembrane region" description="Helical" evidence="4">
    <location>
        <begin position="291"/>
        <end position="308"/>
    </location>
</feature>
<reference evidence="6 7" key="1">
    <citation type="submission" date="2020-04" db="EMBL/GenBank/DDBJ databases">
        <authorList>
            <person name="Yoon J."/>
        </authorList>
    </citation>
    <scope>NUCLEOTIDE SEQUENCE [LARGE SCALE GENOMIC DNA]</scope>
    <source>
        <strain evidence="6 7">KMU-166</strain>
    </source>
</reference>
<feature type="domain" description="Major facilitator superfamily (MFS) profile" evidence="5">
    <location>
        <begin position="10"/>
        <end position="406"/>
    </location>
</feature>
<feature type="transmembrane region" description="Helical" evidence="4">
    <location>
        <begin position="265"/>
        <end position="284"/>
    </location>
</feature>
<keyword evidence="2 4" id="KW-1133">Transmembrane helix</keyword>
<dbReference type="RefSeq" id="WP_168451193.1">
    <property type="nucleotide sequence ID" value="NZ_JAAWWK010000005.1"/>
</dbReference>
<keyword evidence="1 4" id="KW-0812">Transmembrane</keyword>
<dbReference type="Pfam" id="PF07690">
    <property type="entry name" value="MFS_1"/>
    <property type="match status" value="1"/>
</dbReference>
<dbReference type="PANTHER" id="PTHR11360">
    <property type="entry name" value="MONOCARBOXYLATE TRANSPORTER"/>
    <property type="match status" value="1"/>
</dbReference>
<dbReference type="InterPro" id="IPR020846">
    <property type="entry name" value="MFS_dom"/>
</dbReference>
<feature type="transmembrane region" description="Helical" evidence="4">
    <location>
        <begin position="314"/>
        <end position="339"/>
    </location>
</feature>
<evidence type="ECO:0000259" key="5">
    <source>
        <dbReference type="PROSITE" id="PS50850"/>
    </source>
</evidence>
<feature type="transmembrane region" description="Helical" evidence="4">
    <location>
        <begin position="382"/>
        <end position="405"/>
    </location>
</feature>
<sequence length="421" mass="44277">MNEFKIGWKIVLTSMLGIAFCGSNVLLYSIGALAPALSEEYGWSHGSIQFASLISISTVVLSLPVVVQLTARFGVRAVTLASMFLSSVFVSLHALLPSDIKYFYLFAFLTAVSYAGTLPITWTKMVTSWFDKRLGLALGLTLLGTGLGGALVKPIAAALIEGYGWRGAYIGLGIIPLIIVLPLIFAWFKEPASDIEQAGSKDGAADSGDAADNSAAAQRQFLKNWRFWVLAAAYLPIGFAVPGLITNMELILATGGASPEVVVTAASSFGLFVIVGRIVGGVLLDKFNPGIVGGVLILSLSVALLMLLQQDLTLSVALVAIALAGFGTGVEFDVLSYLVTRIFGHKQYVKVFGAVMGILYLSSAFGPMLFGATYDRYGNFDLVLYSTAVGVFVSALLIGSLAGTLRSPAVSSDGKISSALP</sequence>
<evidence type="ECO:0000313" key="6">
    <source>
        <dbReference type="EMBL" id="NKI18681.1"/>
    </source>
</evidence>
<proteinExistence type="predicted"/>
<protein>
    <submittedName>
        <fullName evidence="6">MFS transporter</fullName>
    </submittedName>
</protein>
<feature type="transmembrane region" description="Helical" evidence="4">
    <location>
        <begin position="168"/>
        <end position="188"/>
    </location>
</feature>
<feature type="transmembrane region" description="Helical" evidence="4">
    <location>
        <begin position="134"/>
        <end position="156"/>
    </location>
</feature>
<keyword evidence="3 4" id="KW-0472">Membrane</keyword>
<dbReference type="InterPro" id="IPR011701">
    <property type="entry name" value="MFS"/>
</dbReference>
<dbReference type="InterPro" id="IPR050327">
    <property type="entry name" value="Proton-linked_MCT"/>
</dbReference>
<evidence type="ECO:0000256" key="3">
    <source>
        <dbReference type="ARBA" id="ARBA00023136"/>
    </source>
</evidence>
<name>A0ABX1GHP8_9GAMM</name>
<feature type="transmembrane region" description="Helical" evidence="4">
    <location>
        <begin position="351"/>
        <end position="370"/>
    </location>
</feature>
<feature type="transmembrane region" description="Helical" evidence="4">
    <location>
        <begin position="102"/>
        <end position="122"/>
    </location>
</feature>
<accession>A0ABX1GHP8</accession>
<evidence type="ECO:0000256" key="4">
    <source>
        <dbReference type="SAM" id="Phobius"/>
    </source>
</evidence>
<feature type="transmembrane region" description="Helical" evidence="4">
    <location>
        <begin position="227"/>
        <end position="245"/>
    </location>
</feature>
<dbReference type="SUPFAM" id="SSF103473">
    <property type="entry name" value="MFS general substrate transporter"/>
    <property type="match status" value="1"/>
</dbReference>